<reference evidence="2 3" key="1">
    <citation type="submission" date="2018-08" db="EMBL/GenBank/DDBJ databases">
        <title>Meiothermus granaticius genome AF-68 sequencing project.</title>
        <authorList>
            <person name="Da Costa M.S."/>
            <person name="Albuquerque L."/>
            <person name="Raposo P."/>
            <person name="Froufe H.J.C."/>
            <person name="Barroso C.S."/>
            <person name="Egas C."/>
        </authorList>
    </citation>
    <scope>NUCLEOTIDE SEQUENCE [LARGE SCALE GENOMIC DNA]</scope>
    <source>
        <strain evidence="2 3">AF-68</strain>
    </source>
</reference>
<organism evidence="2 3">
    <name type="scientific">Meiothermus granaticius NBRC 107808</name>
    <dbReference type="NCBI Taxonomy" id="1227551"/>
    <lineage>
        <taxon>Bacteria</taxon>
        <taxon>Thermotogati</taxon>
        <taxon>Deinococcota</taxon>
        <taxon>Deinococci</taxon>
        <taxon>Thermales</taxon>
        <taxon>Thermaceae</taxon>
        <taxon>Meiothermus</taxon>
    </lineage>
</organism>
<dbReference type="PANTHER" id="PTHR39339">
    <property type="entry name" value="SLR1444 PROTEIN"/>
    <property type="match status" value="1"/>
</dbReference>
<proteinExistence type="predicted"/>
<accession>A0A399F6J2</accession>
<dbReference type="SMART" id="SM00880">
    <property type="entry name" value="CHAD"/>
    <property type="match status" value="1"/>
</dbReference>
<dbReference type="EMBL" id="QWLB01000021">
    <property type="protein sequence ID" value="RIH92357.1"/>
    <property type="molecule type" value="Genomic_DNA"/>
</dbReference>
<sequence length="234" mass="26287">MIPLQPWLQHLETHLPIAKVGTDPEGVHQVRVAVRRLRVWLELAGMRVLEDDLAWLVRGAGKVRDLEVLLGQPGLPQPFREWGLEQLGAARLELVPLLESPRLKGLLRALALLPPLEETTAKARLPRFGERAAQRAREWEQQGTFETLHALRRALRKLRYAREWLGLSTEGVKKLQEALGAVGDLTFILHYLTLFEAGSTAALPRFRRQLEAGLEKALNSAQAAWEAHRGQALG</sequence>
<dbReference type="Proteomes" id="UP000266178">
    <property type="component" value="Unassembled WGS sequence"/>
</dbReference>
<protein>
    <submittedName>
        <fullName evidence="2">CHAD domain protein</fullName>
    </submittedName>
</protein>
<name>A0A399F6J2_9DEIN</name>
<dbReference type="AlphaFoldDB" id="A0A399F6J2"/>
<dbReference type="Gene3D" id="1.40.20.10">
    <property type="entry name" value="CHAD domain"/>
    <property type="match status" value="1"/>
</dbReference>
<evidence type="ECO:0000313" key="3">
    <source>
        <dbReference type="Proteomes" id="UP000266178"/>
    </source>
</evidence>
<dbReference type="InterPro" id="IPR038186">
    <property type="entry name" value="CHAD_dom_sf"/>
</dbReference>
<evidence type="ECO:0000259" key="1">
    <source>
        <dbReference type="PROSITE" id="PS51708"/>
    </source>
</evidence>
<dbReference type="Pfam" id="PF05235">
    <property type="entry name" value="CHAD"/>
    <property type="match status" value="1"/>
</dbReference>
<keyword evidence="3" id="KW-1185">Reference proteome</keyword>
<comment type="caution">
    <text evidence="2">The sequence shown here is derived from an EMBL/GenBank/DDBJ whole genome shotgun (WGS) entry which is preliminary data.</text>
</comment>
<dbReference type="PROSITE" id="PS51708">
    <property type="entry name" value="CHAD"/>
    <property type="match status" value="1"/>
</dbReference>
<feature type="domain" description="CHAD" evidence="1">
    <location>
        <begin position="1"/>
        <end position="230"/>
    </location>
</feature>
<dbReference type="OrthoDB" id="9777271at2"/>
<gene>
    <name evidence="2" type="ORF">Mgrana_01790</name>
</gene>
<dbReference type="PANTHER" id="PTHR39339:SF1">
    <property type="entry name" value="CHAD DOMAIN-CONTAINING PROTEIN"/>
    <property type="match status" value="1"/>
</dbReference>
<evidence type="ECO:0000313" key="2">
    <source>
        <dbReference type="EMBL" id="RIH92357.1"/>
    </source>
</evidence>
<dbReference type="RefSeq" id="WP_119357272.1">
    <property type="nucleotide sequence ID" value="NZ_BJXM01000008.1"/>
</dbReference>
<dbReference type="InterPro" id="IPR007899">
    <property type="entry name" value="CHAD_dom"/>
</dbReference>